<reference evidence="2" key="1">
    <citation type="journal article" date="2022" name="Mol. Ecol. Resour.">
        <title>The genomes of chicory, endive, great burdock and yacon provide insights into Asteraceae palaeo-polyploidization history and plant inulin production.</title>
        <authorList>
            <person name="Fan W."/>
            <person name="Wang S."/>
            <person name="Wang H."/>
            <person name="Wang A."/>
            <person name="Jiang F."/>
            <person name="Liu H."/>
            <person name="Zhao H."/>
            <person name="Xu D."/>
            <person name="Zhang Y."/>
        </authorList>
    </citation>
    <scope>NUCLEOTIDE SEQUENCE [LARGE SCALE GENOMIC DNA]</scope>
    <source>
        <strain evidence="2">cv. Punajuju</strain>
    </source>
</reference>
<evidence type="ECO:0000313" key="2">
    <source>
        <dbReference type="Proteomes" id="UP001055811"/>
    </source>
</evidence>
<keyword evidence="2" id="KW-1185">Reference proteome</keyword>
<name>A0ACB8ZMA3_CICIN</name>
<evidence type="ECO:0000313" key="1">
    <source>
        <dbReference type="EMBL" id="KAI3698824.1"/>
    </source>
</evidence>
<comment type="caution">
    <text evidence="1">The sequence shown here is derived from an EMBL/GenBank/DDBJ whole genome shotgun (WGS) entry which is preliminary data.</text>
</comment>
<protein>
    <submittedName>
        <fullName evidence="1">Uncharacterized protein</fullName>
    </submittedName>
</protein>
<proteinExistence type="predicted"/>
<dbReference type="Proteomes" id="UP001055811">
    <property type="component" value="Linkage Group LG08"/>
</dbReference>
<organism evidence="1 2">
    <name type="scientific">Cichorium intybus</name>
    <name type="common">Chicory</name>
    <dbReference type="NCBI Taxonomy" id="13427"/>
    <lineage>
        <taxon>Eukaryota</taxon>
        <taxon>Viridiplantae</taxon>
        <taxon>Streptophyta</taxon>
        <taxon>Embryophyta</taxon>
        <taxon>Tracheophyta</taxon>
        <taxon>Spermatophyta</taxon>
        <taxon>Magnoliopsida</taxon>
        <taxon>eudicotyledons</taxon>
        <taxon>Gunneridae</taxon>
        <taxon>Pentapetalae</taxon>
        <taxon>asterids</taxon>
        <taxon>campanulids</taxon>
        <taxon>Asterales</taxon>
        <taxon>Asteraceae</taxon>
        <taxon>Cichorioideae</taxon>
        <taxon>Cichorieae</taxon>
        <taxon>Cichoriinae</taxon>
        <taxon>Cichorium</taxon>
    </lineage>
</organism>
<dbReference type="EMBL" id="CM042016">
    <property type="protein sequence ID" value="KAI3698824.1"/>
    <property type="molecule type" value="Genomic_DNA"/>
</dbReference>
<sequence length="134" mass="15561">MCNHAYLKEIVDLWFVIHIIAPYEDKCTRFTIRTVILAEMLKKHMVARLPFSLSPTKHTLLCLRLMDLFYRSPGYFVVLEYTIAKNFVSFAIHSVRGTVSPPRVKDHTWVVQVILHLFVLDGKPLAQCTVRFPS</sequence>
<reference evidence="1 2" key="2">
    <citation type="journal article" date="2022" name="Mol. Ecol. Resour.">
        <title>The genomes of chicory, endive, great burdock and yacon provide insights into Asteraceae paleo-polyploidization history and plant inulin production.</title>
        <authorList>
            <person name="Fan W."/>
            <person name="Wang S."/>
            <person name="Wang H."/>
            <person name="Wang A."/>
            <person name="Jiang F."/>
            <person name="Liu H."/>
            <person name="Zhao H."/>
            <person name="Xu D."/>
            <person name="Zhang Y."/>
        </authorList>
    </citation>
    <scope>NUCLEOTIDE SEQUENCE [LARGE SCALE GENOMIC DNA]</scope>
    <source>
        <strain evidence="2">cv. Punajuju</strain>
        <tissue evidence="1">Leaves</tissue>
    </source>
</reference>
<gene>
    <name evidence="1" type="ORF">L2E82_42671</name>
</gene>
<accession>A0ACB8ZMA3</accession>